<dbReference type="AlphaFoldDB" id="A0A0G3XM40"/>
<dbReference type="EMBL" id="CP011770">
    <property type="protein sequence ID" value="AKM11696.1"/>
    <property type="molecule type" value="Genomic_DNA"/>
</dbReference>
<gene>
    <name evidence="1" type="ORF">AB433_09215</name>
</gene>
<dbReference type="PATRIC" id="fig|1348774.3.peg.1934"/>
<reference evidence="1 2" key="1">
    <citation type="submission" date="2015-06" db="EMBL/GenBank/DDBJ databases">
        <authorList>
            <person name="Zeng Y."/>
            <person name="Huang Y."/>
        </authorList>
    </citation>
    <scope>NUCLEOTIDE SEQUENCE [LARGE SCALE GENOMIC DNA]</scope>
    <source>
        <strain evidence="1 2">PQ-2</strain>
    </source>
</reference>
<sequence>MPVIDATAWTATLLGLFATFAAIGALRKPGIWQTLVKEVEDSPALQMISGVAELAAGAAIYLVNPWIPADILSCVMKTIGGLMMAEALVVVGFSDIYFHFWLKNLSFMHKGWAIASLAIGAALTVAGAFHFT</sequence>
<protein>
    <submittedName>
        <fullName evidence="1">Uncharacterized protein</fullName>
    </submittedName>
</protein>
<dbReference type="STRING" id="1348774.AB433_09215"/>
<proteinExistence type="predicted"/>
<evidence type="ECO:0000313" key="1">
    <source>
        <dbReference type="EMBL" id="AKM11696.1"/>
    </source>
</evidence>
<name>A0A0G3XM40_9SPHN</name>
<keyword evidence="2" id="KW-1185">Reference proteome</keyword>
<evidence type="ECO:0000313" key="2">
    <source>
        <dbReference type="Proteomes" id="UP000035287"/>
    </source>
</evidence>
<organism evidence="1 2">
    <name type="scientific">Croceicoccus naphthovorans</name>
    <dbReference type="NCBI Taxonomy" id="1348774"/>
    <lineage>
        <taxon>Bacteria</taxon>
        <taxon>Pseudomonadati</taxon>
        <taxon>Pseudomonadota</taxon>
        <taxon>Alphaproteobacteria</taxon>
        <taxon>Sphingomonadales</taxon>
        <taxon>Erythrobacteraceae</taxon>
        <taxon>Croceicoccus</taxon>
    </lineage>
</organism>
<dbReference type="RefSeq" id="WP_047823731.1">
    <property type="nucleotide sequence ID" value="NZ_CP011770.1"/>
</dbReference>
<accession>A0A0G3XM40</accession>
<dbReference type="Proteomes" id="UP000035287">
    <property type="component" value="Chromosome"/>
</dbReference>
<dbReference type="KEGG" id="cna:AB433_09215"/>